<feature type="repeat" description="TPR" evidence="3">
    <location>
        <begin position="164"/>
        <end position="197"/>
    </location>
</feature>
<sequence length="663" mass="75428">MIKKLLLCLFLVCCSQSFAQQKEGQALIDSLEQQLYKIKQDAVGVNTLNSLSYVYNRVDPIKGMHYGKKAIALSQQINWSKGLCEAYRCYGINVSQTSDFKAALQYYQKALKIAIQLKDKDLQSKIYKNIGLANIASGRYPEGLKYSSLALKLSEELNNQNDIAANLSNIGIVYFDLRNYKKAIYYYQRARQINEKNNNKTYLISNLGNLGNIYKGVSDFPKALQYYTSALKLAVEVGDKSSECLFRSNVGHALLGIKKYGQAMVYFNEALQIAREIDMQNMISYNLGNKGEAYLEMAKTASPPDGDKLAMASGYLKEAIVINTEINDWERLHKDLLCLAEIEQLQGHFEQSLLNLKQADVYRDSIYNYDNKQTIKNLEDQRTIELKEKQLQLNRLTLQNKERQKWYYISGISFLLILGGLIFKQSQNRKKTNSKLQLLNEELDQANKIKTRFFSILNHDLRGPVASLVNFLHLQKEAPDMLTEENRKRLENKTINSTENLLQSMEDLLLWSKGQMENFSPQIKPVAVGYLFNDLKKHFYGTEGITFIFDDAEHITINTDENYFKTIMRNLTGNAIKVLVNTNMPTIAWKAWQDGGKVFLSLTDNGPGGSIDAFKALYDEKEVVGIKTGLGLHLIRDLAKAIDCKITVESQPGKTTFVIVLNN</sequence>
<feature type="chain" id="PRO_5001992758" description="histidine kinase" evidence="5">
    <location>
        <begin position="20"/>
        <end position="663"/>
    </location>
</feature>
<dbReference type="InterPro" id="IPR003594">
    <property type="entry name" value="HATPase_dom"/>
</dbReference>
<dbReference type="InterPro" id="IPR003661">
    <property type="entry name" value="HisK_dim/P_dom"/>
</dbReference>
<dbReference type="SMART" id="SM00028">
    <property type="entry name" value="TPR"/>
    <property type="match status" value="5"/>
</dbReference>
<organism evidence="7 8">
    <name type="scientific">Flavobacterium subsaxonicum WB 4.1-42 = DSM 21790</name>
    <dbReference type="NCBI Taxonomy" id="1121898"/>
    <lineage>
        <taxon>Bacteria</taxon>
        <taxon>Pseudomonadati</taxon>
        <taxon>Bacteroidota</taxon>
        <taxon>Flavobacteriia</taxon>
        <taxon>Flavobacteriales</taxon>
        <taxon>Flavobacteriaceae</taxon>
        <taxon>Flavobacterium</taxon>
    </lineage>
</organism>
<keyword evidence="4" id="KW-1133">Transmembrane helix</keyword>
<dbReference type="EC" id="2.7.13.3" evidence="2"/>
<dbReference type="GO" id="GO:0000155">
    <property type="term" value="F:phosphorelay sensor kinase activity"/>
    <property type="evidence" value="ECO:0007669"/>
    <property type="project" value="InterPro"/>
</dbReference>
<proteinExistence type="predicted"/>
<evidence type="ECO:0000256" key="2">
    <source>
        <dbReference type="ARBA" id="ARBA00012438"/>
    </source>
</evidence>
<evidence type="ECO:0000256" key="1">
    <source>
        <dbReference type="ARBA" id="ARBA00000085"/>
    </source>
</evidence>
<dbReference type="Pfam" id="PF13176">
    <property type="entry name" value="TPR_7"/>
    <property type="match status" value="1"/>
</dbReference>
<dbReference type="InterPro" id="IPR019734">
    <property type="entry name" value="TPR_rpt"/>
</dbReference>
<keyword evidence="5" id="KW-0732">Signal</keyword>
<dbReference type="InterPro" id="IPR011990">
    <property type="entry name" value="TPR-like_helical_dom_sf"/>
</dbReference>
<dbReference type="RefSeq" id="WP_026990075.1">
    <property type="nucleotide sequence ID" value="NZ_AUGP01000008.1"/>
</dbReference>
<evidence type="ECO:0000256" key="4">
    <source>
        <dbReference type="SAM" id="Phobius"/>
    </source>
</evidence>
<dbReference type="AlphaFoldDB" id="A0A0A2MSK8"/>
<evidence type="ECO:0000256" key="5">
    <source>
        <dbReference type="SAM" id="SignalP"/>
    </source>
</evidence>
<protein>
    <recommendedName>
        <fullName evidence="2">histidine kinase</fullName>
        <ecNumber evidence="2">2.7.13.3</ecNumber>
    </recommendedName>
</protein>
<dbReference type="SMART" id="SM00388">
    <property type="entry name" value="HisKA"/>
    <property type="match status" value="1"/>
</dbReference>
<dbReference type="PROSITE" id="PS50109">
    <property type="entry name" value="HIS_KIN"/>
    <property type="match status" value="1"/>
</dbReference>
<dbReference type="InterPro" id="IPR036097">
    <property type="entry name" value="HisK_dim/P_sf"/>
</dbReference>
<dbReference type="SUPFAM" id="SSF48452">
    <property type="entry name" value="TPR-like"/>
    <property type="match status" value="2"/>
</dbReference>
<dbReference type="SUPFAM" id="SSF55874">
    <property type="entry name" value="ATPase domain of HSP90 chaperone/DNA topoisomerase II/histidine kinase"/>
    <property type="match status" value="1"/>
</dbReference>
<comment type="caution">
    <text evidence="7">The sequence shown here is derived from an EMBL/GenBank/DDBJ whole genome shotgun (WGS) entry which is preliminary data.</text>
</comment>
<reference evidence="7 8" key="1">
    <citation type="submission" date="2013-09" db="EMBL/GenBank/DDBJ databases">
        <authorList>
            <person name="Zeng Z."/>
            <person name="Chen C."/>
        </authorList>
    </citation>
    <scope>NUCLEOTIDE SEQUENCE [LARGE SCALE GENOMIC DNA]</scope>
    <source>
        <strain evidence="7 8">WB 4.1-42</strain>
    </source>
</reference>
<feature type="repeat" description="TPR" evidence="3">
    <location>
        <begin position="204"/>
        <end position="237"/>
    </location>
</feature>
<accession>A0A0A2MSK8</accession>
<evidence type="ECO:0000259" key="6">
    <source>
        <dbReference type="PROSITE" id="PS50109"/>
    </source>
</evidence>
<evidence type="ECO:0000256" key="3">
    <source>
        <dbReference type="PROSITE-ProRule" id="PRU00339"/>
    </source>
</evidence>
<dbReference type="InterPro" id="IPR005467">
    <property type="entry name" value="His_kinase_dom"/>
</dbReference>
<feature type="transmembrane region" description="Helical" evidence="4">
    <location>
        <begin position="406"/>
        <end position="423"/>
    </location>
</feature>
<gene>
    <name evidence="7" type="ORF">Q766_19290</name>
</gene>
<keyword evidence="4" id="KW-0472">Membrane</keyword>
<dbReference type="eggNOG" id="COG0642">
    <property type="taxonomic scope" value="Bacteria"/>
</dbReference>
<dbReference type="Proteomes" id="UP000030111">
    <property type="component" value="Unassembled WGS sequence"/>
</dbReference>
<dbReference type="Gene3D" id="1.25.40.10">
    <property type="entry name" value="Tetratricopeptide repeat domain"/>
    <property type="match status" value="2"/>
</dbReference>
<keyword evidence="8" id="KW-1185">Reference proteome</keyword>
<comment type="catalytic activity">
    <reaction evidence="1">
        <text>ATP + protein L-histidine = ADP + protein N-phospho-L-histidine.</text>
        <dbReference type="EC" id="2.7.13.3"/>
    </reaction>
</comment>
<dbReference type="Gene3D" id="1.10.287.130">
    <property type="match status" value="1"/>
</dbReference>
<dbReference type="Gene3D" id="3.30.565.10">
    <property type="entry name" value="Histidine kinase-like ATPase, C-terminal domain"/>
    <property type="match status" value="1"/>
</dbReference>
<feature type="domain" description="Histidine kinase" evidence="6">
    <location>
        <begin position="456"/>
        <end position="663"/>
    </location>
</feature>
<feature type="signal peptide" evidence="5">
    <location>
        <begin position="1"/>
        <end position="19"/>
    </location>
</feature>
<keyword evidence="4" id="KW-0812">Transmembrane</keyword>
<dbReference type="PANTHER" id="PTHR10098">
    <property type="entry name" value="RAPSYN-RELATED"/>
    <property type="match status" value="1"/>
</dbReference>
<keyword evidence="3" id="KW-0802">TPR repeat</keyword>
<dbReference type="SUPFAM" id="SSF47384">
    <property type="entry name" value="Homodimeric domain of signal transducing histidine kinase"/>
    <property type="match status" value="1"/>
</dbReference>
<evidence type="ECO:0000313" key="7">
    <source>
        <dbReference type="EMBL" id="KGO91200.1"/>
    </source>
</evidence>
<dbReference type="Pfam" id="PF02518">
    <property type="entry name" value="HATPase_c"/>
    <property type="match status" value="1"/>
</dbReference>
<dbReference type="eggNOG" id="COG0457">
    <property type="taxonomic scope" value="Bacteria"/>
</dbReference>
<dbReference type="STRING" id="1121898.GCA_000422725_04069"/>
<evidence type="ECO:0000313" key="8">
    <source>
        <dbReference type="Proteomes" id="UP000030111"/>
    </source>
</evidence>
<dbReference type="Pfam" id="PF13181">
    <property type="entry name" value="TPR_8"/>
    <property type="match status" value="1"/>
</dbReference>
<dbReference type="PROSITE" id="PS50005">
    <property type="entry name" value="TPR"/>
    <property type="match status" value="3"/>
</dbReference>
<dbReference type="EMBL" id="JRLY01000023">
    <property type="protein sequence ID" value="KGO91200.1"/>
    <property type="molecule type" value="Genomic_DNA"/>
</dbReference>
<name>A0A0A2MSK8_9FLAO</name>
<dbReference type="Pfam" id="PF13424">
    <property type="entry name" value="TPR_12"/>
    <property type="match status" value="1"/>
</dbReference>
<feature type="repeat" description="TPR" evidence="3">
    <location>
        <begin position="84"/>
        <end position="117"/>
    </location>
</feature>
<dbReference type="InterPro" id="IPR036890">
    <property type="entry name" value="HATPase_C_sf"/>
</dbReference>